<dbReference type="SUPFAM" id="SSF56112">
    <property type="entry name" value="Protein kinase-like (PK-like)"/>
    <property type="match status" value="1"/>
</dbReference>
<keyword evidence="2" id="KW-1185">Reference proteome</keyword>
<dbReference type="Proteomes" id="UP000623608">
    <property type="component" value="Unassembled WGS sequence"/>
</dbReference>
<dbReference type="InterPro" id="IPR051678">
    <property type="entry name" value="AGP_Transferase"/>
</dbReference>
<accession>A0A919TV60</accession>
<proteinExistence type="predicted"/>
<dbReference type="PANTHER" id="PTHR21310">
    <property type="entry name" value="AMINOGLYCOSIDE PHOSPHOTRANSFERASE-RELATED-RELATED"/>
    <property type="match status" value="1"/>
</dbReference>
<dbReference type="Gene3D" id="3.30.200.20">
    <property type="entry name" value="Phosphorylase Kinase, domain 1"/>
    <property type="match status" value="1"/>
</dbReference>
<dbReference type="AlphaFoldDB" id="A0A919TV60"/>
<organism evidence="1 2">
    <name type="scientific">Paractinoplanes tereljensis</name>
    <dbReference type="NCBI Taxonomy" id="571912"/>
    <lineage>
        <taxon>Bacteria</taxon>
        <taxon>Bacillati</taxon>
        <taxon>Actinomycetota</taxon>
        <taxon>Actinomycetes</taxon>
        <taxon>Micromonosporales</taxon>
        <taxon>Micromonosporaceae</taxon>
        <taxon>Paractinoplanes</taxon>
    </lineage>
</organism>
<dbReference type="Gene3D" id="3.90.1200.10">
    <property type="match status" value="1"/>
</dbReference>
<dbReference type="RefSeq" id="WP_203812287.1">
    <property type="nucleotide sequence ID" value="NZ_BOMY01000045.1"/>
</dbReference>
<gene>
    <name evidence="1" type="ORF">Ate02nite_71530</name>
</gene>
<reference evidence="1" key="1">
    <citation type="submission" date="2021-01" db="EMBL/GenBank/DDBJ databases">
        <title>Whole genome shotgun sequence of Actinoplanes tereljensis NBRC 105297.</title>
        <authorList>
            <person name="Komaki H."/>
            <person name="Tamura T."/>
        </authorList>
    </citation>
    <scope>NUCLEOTIDE SEQUENCE</scope>
    <source>
        <strain evidence="1">NBRC 105297</strain>
    </source>
</reference>
<dbReference type="EMBL" id="BOMY01000045">
    <property type="protein sequence ID" value="GIF24423.1"/>
    <property type="molecule type" value="Genomic_DNA"/>
</dbReference>
<comment type="caution">
    <text evidence="1">The sequence shown here is derived from an EMBL/GenBank/DDBJ whole genome shotgun (WGS) entry which is preliminary data.</text>
</comment>
<protein>
    <submittedName>
        <fullName evidence="1">Aminoglycoside phosphotransferase</fullName>
    </submittedName>
</protein>
<name>A0A919TV60_9ACTN</name>
<evidence type="ECO:0000313" key="1">
    <source>
        <dbReference type="EMBL" id="GIF24423.1"/>
    </source>
</evidence>
<evidence type="ECO:0000313" key="2">
    <source>
        <dbReference type="Proteomes" id="UP000623608"/>
    </source>
</evidence>
<dbReference type="InterPro" id="IPR011009">
    <property type="entry name" value="Kinase-like_dom_sf"/>
</dbReference>
<sequence length="310" mass="33686">MRDFLGIDDVHELIPGLGAVDLTRLAGGTKKGVYRVRLGDGGTVILYRWAAEENYWPPVGTVPDDPFTGEAGIAEFAANHAALRDAGVRVPELLRLDHDGAFALVEDAGAESLERLMERDPAAAAAPLAELGAALRRMHAGVTAHYGPPTPAAGPQRPAEDMVVDRALGHLAAVADQDVRLTAERDRIEDHLRGLRAAVPPRREYALVHGELGPDHVLVNPAGEPVMIDFEGLIRFDAEWDHAWIEMRFGADYPRLDPGPLDPARFALYSYAQVLSLIEGPLRIAGTDFPDRQWMLDLAGWNITKALAAL</sequence>